<dbReference type="SUPFAM" id="SSF56784">
    <property type="entry name" value="HAD-like"/>
    <property type="match status" value="1"/>
</dbReference>
<protein>
    <submittedName>
        <fullName evidence="2">Haloacid dehalogenase-like hydrolase</fullName>
    </submittedName>
</protein>
<dbReference type="Gene3D" id="3.40.50.1000">
    <property type="entry name" value="HAD superfamily/HAD-like"/>
    <property type="match status" value="1"/>
</dbReference>
<evidence type="ECO:0000313" key="2">
    <source>
        <dbReference type="EMBL" id="HIW03080.1"/>
    </source>
</evidence>
<feature type="transmembrane region" description="Helical" evidence="1">
    <location>
        <begin position="29"/>
        <end position="46"/>
    </location>
</feature>
<keyword evidence="2" id="KW-0378">Hydrolase</keyword>
<accession>A0A9D1TRR1</accession>
<dbReference type="GO" id="GO:0016787">
    <property type="term" value="F:hydrolase activity"/>
    <property type="evidence" value="ECO:0007669"/>
    <property type="project" value="UniProtKB-KW"/>
</dbReference>
<evidence type="ECO:0000256" key="1">
    <source>
        <dbReference type="SAM" id="Phobius"/>
    </source>
</evidence>
<dbReference type="EMBL" id="DXHS01000120">
    <property type="protein sequence ID" value="HIW03080.1"/>
    <property type="molecule type" value="Genomic_DNA"/>
</dbReference>
<gene>
    <name evidence="2" type="ORF">H9892_07050</name>
</gene>
<comment type="caution">
    <text evidence="2">The sequence shown here is derived from an EMBL/GenBank/DDBJ whole genome shotgun (WGS) entry which is preliminary data.</text>
</comment>
<sequence>MRAFDFDHTIYGGYSYRDFVFYTTARRPWVLLWLPVIAVVVLLKLLHIIKMKRVVEWVLFPFLRFRKIDEYIVKFWDKNEKKIGQWYKDLQREDDIVISATPGFFLEEICRRLGIKTLIATEIDRKTGKVVDPYCYREGKLERFRMAFGEDAELDEYYTDTPKDSTMLAHAKVGYLVKKGKVSRIN</sequence>
<dbReference type="InterPro" id="IPR036412">
    <property type="entry name" value="HAD-like_sf"/>
</dbReference>
<keyword evidence="1" id="KW-1133">Transmembrane helix</keyword>
<reference evidence="2" key="2">
    <citation type="submission" date="2021-04" db="EMBL/GenBank/DDBJ databases">
        <authorList>
            <person name="Gilroy R."/>
        </authorList>
    </citation>
    <scope>NUCLEOTIDE SEQUENCE</scope>
    <source>
        <strain evidence="2">12435</strain>
    </source>
</reference>
<proteinExistence type="predicted"/>
<dbReference type="AlphaFoldDB" id="A0A9D1TRR1"/>
<evidence type="ECO:0000313" key="3">
    <source>
        <dbReference type="Proteomes" id="UP000823990"/>
    </source>
</evidence>
<dbReference type="Proteomes" id="UP000823990">
    <property type="component" value="Unassembled WGS sequence"/>
</dbReference>
<name>A0A9D1TRR1_9FIRM</name>
<keyword evidence="1" id="KW-0812">Transmembrane</keyword>
<dbReference type="InterPro" id="IPR023214">
    <property type="entry name" value="HAD_sf"/>
</dbReference>
<dbReference type="Pfam" id="PF12710">
    <property type="entry name" value="HAD"/>
    <property type="match status" value="1"/>
</dbReference>
<organism evidence="2 3">
    <name type="scientific">Candidatus Protoclostridium stercorigallinarum</name>
    <dbReference type="NCBI Taxonomy" id="2838741"/>
    <lineage>
        <taxon>Bacteria</taxon>
        <taxon>Bacillati</taxon>
        <taxon>Bacillota</taxon>
        <taxon>Clostridia</taxon>
        <taxon>Candidatus Protoclostridium</taxon>
    </lineage>
</organism>
<reference evidence="2" key="1">
    <citation type="journal article" date="2021" name="PeerJ">
        <title>Extensive microbial diversity within the chicken gut microbiome revealed by metagenomics and culture.</title>
        <authorList>
            <person name="Gilroy R."/>
            <person name="Ravi A."/>
            <person name="Getino M."/>
            <person name="Pursley I."/>
            <person name="Horton D.L."/>
            <person name="Alikhan N.F."/>
            <person name="Baker D."/>
            <person name="Gharbi K."/>
            <person name="Hall N."/>
            <person name="Watson M."/>
            <person name="Adriaenssens E.M."/>
            <person name="Foster-Nyarko E."/>
            <person name="Jarju S."/>
            <person name="Secka A."/>
            <person name="Antonio M."/>
            <person name="Oren A."/>
            <person name="Chaudhuri R.R."/>
            <person name="La Ragione R."/>
            <person name="Hildebrand F."/>
            <person name="Pallen M.J."/>
        </authorList>
    </citation>
    <scope>NUCLEOTIDE SEQUENCE</scope>
    <source>
        <strain evidence="2">12435</strain>
    </source>
</reference>
<keyword evidence="1" id="KW-0472">Membrane</keyword>